<proteinExistence type="predicted"/>
<dbReference type="EMBL" id="GEBQ01031920">
    <property type="protein sequence ID" value="JAT08057.1"/>
    <property type="molecule type" value="Transcribed_RNA"/>
</dbReference>
<evidence type="ECO:0000313" key="1">
    <source>
        <dbReference type="EMBL" id="JAT08057.1"/>
    </source>
</evidence>
<dbReference type="AlphaFoldDB" id="A0A1B6KX02"/>
<evidence type="ECO:0000313" key="2">
    <source>
        <dbReference type="EMBL" id="JAT15983.1"/>
    </source>
</evidence>
<dbReference type="EMBL" id="GEBQ01023994">
    <property type="protein sequence ID" value="JAT15983.1"/>
    <property type="molecule type" value="Transcribed_RNA"/>
</dbReference>
<organism evidence="2">
    <name type="scientific">Graphocephala atropunctata</name>
    <dbReference type="NCBI Taxonomy" id="36148"/>
    <lineage>
        <taxon>Eukaryota</taxon>
        <taxon>Metazoa</taxon>
        <taxon>Ecdysozoa</taxon>
        <taxon>Arthropoda</taxon>
        <taxon>Hexapoda</taxon>
        <taxon>Insecta</taxon>
        <taxon>Pterygota</taxon>
        <taxon>Neoptera</taxon>
        <taxon>Paraneoptera</taxon>
        <taxon>Hemiptera</taxon>
        <taxon>Auchenorrhyncha</taxon>
        <taxon>Membracoidea</taxon>
        <taxon>Cicadellidae</taxon>
        <taxon>Cicadellinae</taxon>
        <taxon>Cicadellini</taxon>
        <taxon>Graphocephala</taxon>
    </lineage>
</organism>
<accession>A0A1B6KX02</accession>
<reference evidence="2" key="1">
    <citation type="submission" date="2015-11" db="EMBL/GenBank/DDBJ databases">
        <title>De novo transcriptome assembly of four potential Pierce s Disease insect vectors from Arizona vineyards.</title>
        <authorList>
            <person name="Tassone E.E."/>
        </authorList>
    </citation>
    <scope>NUCLEOTIDE SEQUENCE</scope>
</reference>
<name>A0A1B6KX02_9HEMI</name>
<feature type="non-terminal residue" evidence="2">
    <location>
        <position position="1"/>
    </location>
</feature>
<protein>
    <submittedName>
        <fullName evidence="2">Uncharacterized protein</fullName>
    </submittedName>
</protein>
<sequence length="167" mass="19007">SEVAMASESSRSCRLLWYVQILFVVNYAKRISQESAADLSNAILDLDKSICVKLTNPSYQDGLTILSELLNLHLLLNDVSRSFQENNEYAWKITDELQDAGGLRILKTHINGTYVKQALRWPDDKMEDIKSSLIGISSVWRDLNRSVKEPVGNVNYPKDIKFKIDTK</sequence>
<gene>
    <name evidence="2" type="ORF">g.22047</name>
    <name evidence="1" type="ORF">g.22048</name>
</gene>